<dbReference type="AlphaFoldDB" id="A0A0C3GF03"/>
<gene>
    <name evidence="3" type="ORF">PILCRDRAFT_811985</name>
</gene>
<dbReference type="EMBL" id="KN832973">
    <property type="protein sequence ID" value="KIM90264.1"/>
    <property type="molecule type" value="Genomic_DNA"/>
</dbReference>
<feature type="transmembrane region" description="Helical" evidence="1">
    <location>
        <begin position="12"/>
        <end position="32"/>
    </location>
</feature>
<name>A0A0C3GF03_PILCF</name>
<evidence type="ECO:0000259" key="2">
    <source>
        <dbReference type="Pfam" id="PF20151"/>
    </source>
</evidence>
<sequence>MLSVSMVQGAHAVNLNAMAAWAFLVWEISLTLDDEVEHIWRLPNTPIKWLYFFIRYFGLASQTGHRIFSMWIASTMTATPLICTTFHTLLAVTAQSLLTCMHIILMLRVFALYNRKRWIGILLLSLLAAQNATQAVCMVYVVPALTFNPMCHLDQMPRVAAMHSFVTLSTQIFILGLTVVQYFVALRAGWGRTPLMKLMIRDGALAFIATSAVSFSATIFIIFQVDALGIHFLWWSQAIISIAGARLIVNMQRLAIPQRQDPAVLTTDFYHIEYFRD</sequence>
<evidence type="ECO:0000313" key="4">
    <source>
        <dbReference type="Proteomes" id="UP000054166"/>
    </source>
</evidence>
<proteinExistence type="predicted"/>
<dbReference type="Proteomes" id="UP000054166">
    <property type="component" value="Unassembled WGS sequence"/>
</dbReference>
<keyword evidence="1" id="KW-0472">Membrane</keyword>
<evidence type="ECO:0000256" key="1">
    <source>
        <dbReference type="SAM" id="Phobius"/>
    </source>
</evidence>
<keyword evidence="1" id="KW-1133">Transmembrane helix</keyword>
<dbReference type="OrthoDB" id="2637653at2759"/>
<keyword evidence="1" id="KW-0812">Transmembrane</keyword>
<feature type="domain" description="DUF6533" evidence="2">
    <location>
        <begin position="17"/>
        <end position="60"/>
    </location>
</feature>
<keyword evidence="4" id="KW-1185">Reference proteome</keyword>
<feature type="transmembrane region" description="Helical" evidence="1">
    <location>
        <begin position="229"/>
        <end position="249"/>
    </location>
</feature>
<feature type="transmembrane region" description="Helical" evidence="1">
    <location>
        <begin position="119"/>
        <end position="142"/>
    </location>
</feature>
<organism evidence="3 4">
    <name type="scientific">Piloderma croceum (strain F 1598)</name>
    <dbReference type="NCBI Taxonomy" id="765440"/>
    <lineage>
        <taxon>Eukaryota</taxon>
        <taxon>Fungi</taxon>
        <taxon>Dikarya</taxon>
        <taxon>Basidiomycota</taxon>
        <taxon>Agaricomycotina</taxon>
        <taxon>Agaricomycetes</taxon>
        <taxon>Agaricomycetidae</taxon>
        <taxon>Atheliales</taxon>
        <taxon>Atheliaceae</taxon>
        <taxon>Piloderma</taxon>
    </lineage>
</organism>
<dbReference type="Pfam" id="PF20151">
    <property type="entry name" value="DUF6533"/>
    <property type="match status" value="1"/>
</dbReference>
<evidence type="ECO:0000313" key="3">
    <source>
        <dbReference type="EMBL" id="KIM90264.1"/>
    </source>
</evidence>
<protein>
    <recommendedName>
        <fullName evidence="2">DUF6533 domain-containing protein</fullName>
    </recommendedName>
</protein>
<reference evidence="4" key="2">
    <citation type="submission" date="2015-01" db="EMBL/GenBank/DDBJ databases">
        <title>Evolutionary Origins and Diversification of the Mycorrhizal Mutualists.</title>
        <authorList>
            <consortium name="DOE Joint Genome Institute"/>
            <consortium name="Mycorrhizal Genomics Consortium"/>
            <person name="Kohler A."/>
            <person name="Kuo A."/>
            <person name="Nagy L.G."/>
            <person name="Floudas D."/>
            <person name="Copeland A."/>
            <person name="Barry K.W."/>
            <person name="Cichocki N."/>
            <person name="Veneault-Fourrey C."/>
            <person name="LaButti K."/>
            <person name="Lindquist E.A."/>
            <person name="Lipzen A."/>
            <person name="Lundell T."/>
            <person name="Morin E."/>
            <person name="Murat C."/>
            <person name="Riley R."/>
            <person name="Ohm R."/>
            <person name="Sun H."/>
            <person name="Tunlid A."/>
            <person name="Henrissat B."/>
            <person name="Grigoriev I.V."/>
            <person name="Hibbett D.S."/>
            <person name="Martin F."/>
        </authorList>
    </citation>
    <scope>NUCLEOTIDE SEQUENCE [LARGE SCALE GENOMIC DNA]</scope>
    <source>
        <strain evidence="4">F 1598</strain>
    </source>
</reference>
<dbReference type="InterPro" id="IPR045340">
    <property type="entry name" value="DUF6533"/>
</dbReference>
<feature type="transmembrane region" description="Helical" evidence="1">
    <location>
        <begin position="53"/>
        <end position="74"/>
    </location>
</feature>
<feature type="transmembrane region" description="Helical" evidence="1">
    <location>
        <begin position="204"/>
        <end position="223"/>
    </location>
</feature>
<feature type="transmembrane region" description="Helical" evidence="1">
    <location>
        <begin position="162"/>
        <end position="184"/>
    </location>
</feature>
<feature type="transmembrane region" description="Helical" evidence="1">
    <location>
        <begin position="86"/>
        <end position="107"/>
    </location>
</feature>
<dbReference type="InParanoid" id="A0A0C3GF03"/>
<reference evidence="3 4" key="1">
    <citation type="submission" date="2014-04" db="EMBL/GenBank/DDBJ databases">
        <authorList>
            <consortium name="DOE Joint Genome Institute"/>
            <person name="Kuo A."/>
            <person name="Tarkka M."/>
            <person name="Buscot F."/>
            <person name="Kohler A."/>
            <person name="Nagy L.G."/>
            <person name="Floudas D."/>
            <person name="Copeland A."/>
            <person name="Barry K.W."/>
            <person name="Cichocki N."/>
            <person name="Veneault-Fourrey C."/>
            <person name="LaButti K."/>
            <person name="Lindquist E.A."/>
            <person name="Lipzen A."/>
            <person name="Lundell T."/>
            <person name="Morin E."/>
            <person name="Murat C."/>
            <person name="Sun H."/>
            <person name="Tunlid A."/>
            <person name="Henrissat B."/>
            <person name="Grigoriev I.V."/>
            <person name="Hibbett D.S."/>
            <person name="Martin F."/>
            <person name="Nordberg H.P."/>
            <person name="Cantor M.N."/>
            <person name="Hua S.X."/>
        </authorList>
    </citation>
    <scope>NUCLEOTIDE SEQUENCE [LARGE SCALE GENOMIC DNA]</scope>
    <source>
        <strain evidence="3 4">F 1598</strain>
    </source>
</reference>
<dbReference type="HOGENOM" id="CLU_035509_10_5_1"/>
<accession>A0A0C3GF03</accession>